<reference evidence="1 2" key="1">
    <citation type="submission" date="2019-01" db="EMBL/GenBank/DDBJ databases">
        <title>Sequencing of cultivated peanut Arachis hypogaea provides insights into genome evolution and oil improvement.</title>
        <authorList>
            <person name="Chen X."/>
        </authorList>
    </citation>
    <scope>NUCLEOTIDE SEQUENCE [LARGE SCALE GENOMIC DNA]</scope>
    <source>
        <strain evidence="2">cv. Fuhuasheng</strain>
        <tissue evidence="1">Leaves</tissue>
    </source>
</reference>
<comment type="caution">
    <text evidence="1">The sequence shown here is derived from an EMBL/GenBank/DDBJ whole genome shotgun (WGS) entry which is preliminary data.</text>
</comment>
<gene>
    <name evidence="1" type="ORF">Ahy_B02g060314</name>
</gene>
<organism evidence="1 2">
    <name type="scientific">Arachis hypogaea</name>
    <name type="common">Peanut</name>
    <dbReference type="NCBI Taxonomy" id="3818"/>
    <lineage>
        <taxon>Eukaryota</taxon>
        <taxon>Viridiplantae</taxon>
        <taxon>Streptophyta</taxon>
        <taxon>Embryophyta</taxon>
        <taxon>Tracheophyta</taxon>
        <taxon>Spermatophyta</taxon>
        <taxon>Magnoliopsida</taxon>
        <taxon>eudicotyledons</taxon>
        <taxon>Gunneridae</taxon>
        <taxon>Pentapetalae</taxon>
        <taxon>rosids</taxon>
        <taxon>fabids</taxon>
        <taxon>Fabales</taxon>
        <taxon>Fabaceae</taxon>
        <taxon>Papilionoideae</taxon>
        <taxon>50 kb inversion clade</taxon>
        <taxon>dalbergioids sensu lato</taxon>
        <taxon>Dalbergieae</taxon>
        <taxon>Pterocarpus clade</taxon>
        <taxon>Arachis</taxon>
    </lineage>
</organism>
<accession>A0A445AIA5</accession>
<name>A0A445AIA5_ARAHY</name>
<dbReference type="AlphaFoldDB" id="A0A445AIA5"/>
<evidence type="ECO:0000313" key="1">
    <source>
        <dbReference type="EMBL" id="RYR26152.1"/>
    </source>
</evidence>
<proteinExistence type="predicted"/>
<sequence length="59" mass="6536">MIVVRMETHSQSEPLDIVPIQVCMPLSQTISASPVPPIEPSPQSLRVRKLVKKQLSGEE</sequence>
<evidence type="ECO:0000313" key="2">
    <source>
        <dbReference type="Proteomes" id="UP000289738"/>
    </source>
</evidence>
<dbReference type="EMBL" id="SDMP01000012">
    <property type="protein sequence ID" value="RYR26152.1"/>
    <property type="molecule type" value="Genomic_DNA"/>
</dbReference>
<keyword evidence="2" id="KW-1185">Reference proteome</keyword>
<protein>
    <submittedName>
        <fullName evidence="1">Uncharacterized protein</fullName>
    </submittedName>
</protein>
<dbReference type="Proteomes" id="UP000289738">
    <property type="component" value="Chromosome B02"/>
</dbReference>